<dbReference type="SFLD" id="SFLDS00001">
    <property type="entry name" value="Enolase"/>
    <property type="match status" value="1"/>
</dbReference>
<dbReference type="InterPro" id="IPR013341">
    <property type="entry name" value="Mandelate_racemase_N_dom"/>
</dbReference>
<dbReference type="PROSITE" id="PS00909">
    <property type="entry name" value="MR_MLE_2"/>
    <property type="match status" value="1"/>
</dbReference>
<proteinExistence type="predicted"/>
<dbReference type="InterPro" id="IPR018110">
    <property type="entry name" value="Mandel_Rmase/mucon_lact_enz_CS"/>
</dbReference>
<dbReference type="InterPro" id="IPR029017">
    <property type="entry name" value="Enolase-like_N"/>
</dbReference>
<reference evidence="3 4" key="1">
    <citation type="submission" date="2019-11" db="EMBL/GenBank/DDBJ databases">
        <authorList>
            <person name="Criscuolo A."/>
        </authorList>
    </citation>
    <scope>NUCLEOTIDE SEQUENCE [LARGE SCALE GENOMIC DNA]</scope>
    <source>
        <strain evidence="3">CIP111667</strain>
    </source>
</reference>
<sequence>MTEAKIVSVETFVLSTRFALVRIETDDGLVGWGEPVLEGRAHSVARTVQELTPQLIGEPAHVERLWQRMVKEGFYRGGPSLGSAVAGVDQALWDLLGKRAGLPVHELLGGPVRDTLTIYAPCHGDTPEQLRERAAELVDAGYRLVKTAPGGPRERFENPAGIANEVARMEALRDVLGDERSFAIDFHGRLSAPSAKRLLAALEHTAPTFVEEPVAPQYQHELGRLTGSTTIPIATGERLYDRWQVAPVLELGISLLQPDVSHCFGISEAMRIAAVASVHDVALAPHCATGPLALASCVQVGFASHDVVFQECQLSVHDRSVNPFLSIVDADSFRYADGALLRPTRPGLGVEVDEERVRAWAANPEDVPLARWQQRDGNHAEW</sequence>
<dbReference type="InterPro" id="IPR029065">
    <property type="entry name" value="Enolase_C-like"/>
</dbReference>
<evidence type="ECO:0000313" key="4">
    <source>
        <dbReference type="Proteomes" id="UP000419743"/>
    </source>
</evidence>
<protein>
    <submittedName>
        <fullName evidence="3">D-galactonate dehydratase</fullName>
        <ecNumber evidence="3">4.2.1.6</ecNumber>
    </submittedName>
</protein>
<dbReference type="NCBIfam" id="NF010624">
    <property type="entry name" value="PRK14017.1"/>
    <property type="match status" value="1"/>
</dbReference>
<dbReference type="InterPro" id="IPR036849">
    <property type="entry name" value="Enolase-like_C_sf"/>
</dbReference>
<dbReference type="RefSeq" id="WP_156740019.1">
    <property type="nucleotide sequence ID" value="NZ_CACRYJ010000017.1"/>
</dbReference>
<dbReference type="InterPro" id="IPR034593">
    <property type="entry name" value="DgoD-like"/>
</dbReference>
<dbReference type="Gene3D" id="3.20.20.120">
    <property type="entry name" value="Enolase-like C-terminal domain"/>
    <property type="match status" value="1"/>
</dbReference>
<gene>
    <name evidence="3" type="primary">dgoD_2</name>
    <name evidence="3" type="ORF">HALOF300_01189</name>
</gene>
<dbReference type="AlphaFoldDB" id="A0A7M4DGE2"/>
<dbReference type="SUPFAM" id="SSF54826">
    <property type="entry name" value="Enolase N-terminal domain-like"/>
    <property type="match status" value="1"/>
</dbReference>
<dbReference type="SMART" id="SM00922">
    <property type="entry name" value="MR_MLE"/>
    <property type="match status" value="1"/>
</dbReference>
<evidence type="ECO:0000256" key="1">
    <source>
        <dbReference type="ARBA" id="ARBA00023239"/>
    </source>
</evidence>
<dbReference type="Pfam" id="PF13378">
    <property type="entry name" value="MR_MLE_C"/>
    <property type="match status" value="1"/>
</dbReference>
<dbReference type="SUPFAM" id="SSF51604">
    <property type="entry name" value="Enolase C-terminal domain-like"/>
    <property type="match status" value="1"/>
</dbReference>
<dbReference type="PROSITE" id="PS00908">
    <property type="entry name" value="MR_MLE_1"/>
    <property type="match status" value="1"/>
</dbReference>
<accession>A0A7M4DGE2</accession>
<dbReference type="SFLD" id="SFLDG00179">
    <property type="entry name" value="mandelate_racemase"/>
    <property type="match status" value="1"/>
</dbReference>
<name>A0A7M4DGE2_9MICO</name>
<dbReference type="Gene3D" id="3.30.390.10">
    <property type="entry name" value="Enolase-like, N-terminal domain"/>
    <property type="match status" value="1"/>
</dbReference>
<dbReference type="PANTHER" id="PTHR48080">
    <property type="entry name" value="D-GALACTONATE DEHYDRATASE-RELATED"/>
    <property type="match status" value="1"/>
</dbReference>
<dbReference type="EC" id="4.2.1.6" evidence="3"/>
<dbReference type="EMBL" id="CACRYJ010000017">
    <property type="protein sequence ID" value="VZO35985.1"/>
    <property type="molecule type" value="Genomic_DNA"/>
</dbReference>
<dbReference type="GO" id="GO:0009063">
    <property type="term" value="P:amino acid catabolic process"/>
    <property type="evidence" value="ECO:0007669"/>
    <property type="project" value="InterPro"/>
</dbReference>
<organism evidence="3 4">
    <name type="scientific">Occultella aeris</name>
    <dbReference type="NCBI Taxonomy" id="2761496"/>
    <lineage>
        <taxon>Bacteria</taxon>
        <taxon>Bacillati</taxon>
        <taxon>Actinomycetota</taxon>
        <taxon>Actinomycetes</taxon>
        <taxon>Micrococcales</taxon>
        <taxon>Ruaniaceae</taxon>
        <taxon>Occultella</taxon>
    </lineage>
</organism>
<keyword evidence="4" id="KW-1185">Reference proteome</keyword>
<dbReference type="Proteomes" id="UP000419743">
    <property type="component" value="Unassembled WGS sequence"/>
</dbReference>
<dbReference type="InterPro" id="IPR013342">
    <property type="entry name" value="Mandelate_racemase_C"/>
</dbReference>
<comment type="caution">
    <text evidence="3">The sequence shown here is derived from an EMBL/GenBank/DDBJ whole genome shotgun (WGS) entry which is preliminary data.</text>
</comment>
<keyword evidence="1 3" id="KW-0456">Lyase</keyword>
<dbReference type="PANTHER" id="PTHR48080:SF2">
    <property type="entry name" value="D-GALACTONATE DEHYDRATASE"/>
    <property type="match status" value="1"/>
</dbReference>
<feature type="domain" description="Mandelate racemase/muconate lactonizing enzyme C-terminal" evidence="2">
    <location>
        <begin position="127"/>
        <end position="232"/>
    </location>
</feature>
<evidence type="ECO:0000259" key="2">
    <source>
        <dbReference type="SMART" id="SM00922"/>
    </source>
</evidence>
<dbReference type="GO" id="GO:0008869">
    <property type="term" value="F:galactonate dehydratase activity"/>
    <property type="evidence" value="ECO:0007669"/>
    <property type="project" value="UniProtKB-EC"/>
</dbReference>
<evidence type="ECO:0000313" key="3">
    <source>
        <dbReference type="EMBL" id="VZO35985.1"/>
    </source>
</evidence>
<dbReference type="Pfam" id="PF02746">
    <property type="entry name" value="MR_MLE_N"/>
    <property type="match status" value="1"/>
</dbReference>